<evidence type="ECO:0000313" key="2">
    <source>
        <dbReference type="Proteomes" id="UP000727654"/>
    </source>
</evidence>
<reference evidence="1 2" key="1">
    <citation type="submission" date="2021-08" db="EMBL/GenBank/DDBJ databases">
        <authorList>
            <person name="Peeters C."/>
        </authorList>
    </citation>
    <scope>NUCLEOTIDE SEQUENCE [LARGE SCALE GENOMIC DNA]</scope>
    <source>
        <strain evidence="1 2">LMG 23992</strain>
    </source>
</reference>
<keyword evidence="2" id="KW-1185">Reference proteome</keyword>
<evidence type="ECO:0000313" key="1">
    <source>
        <dbReference type="EMBL" id="CAG9170327.1"/>
    </source>
</evidence>
<gene>
    <name evidence="1" type="ORF">LMG23992_01549</name>
</gene>
<dbReference type="EMBL" id="CAJZAI010000003">
    <property type="protein sequence ID" value="CAG9170327.1"/>
    <property type="molecule type" value="Genomic_DNA"/>
</dbReference>
<name>A0ABN7YAD1_9BURK</name>
<dbReference type="Proteomes" id="UP000727654">
    <property type="component" value="Unassembled WGS sequence"/>
</dbReference>
<comment type="caution">
    <text evidence="1">The sequence shown here is derived from an EMBL/GenBank/DDBJ whole genome shotgun (WGS) entry which is preliminary data.</text>
</comment>
<organism evidence="1 2">
    <name type="scientific">Cupriavidus laharis</name>
    <dbReference type="NCBI Taxonomy" id="151654"/>
    <lineage>
        <taxon>Bacteria</taxon>
        <taxon>Pseudomonadati</taxon>
        <taxon>Pseudomonadota</taxon>
        <taxon>Betaproteobacteria</taxon>
        <taxon>Burkholderiales</taxon>
        <taxon>Burkholderiaceae</taxon>
        <taxon>Cupriavidus</taxon>
    </lineage>
</organism>
<proteinExistence type="predicted"/>
<evidence type="ECO:0008006" key="3">
    <source>
        <dbReference type="Google" id="ProtNLM"/>
    </source>
</evidence>
<protein>
    <recommendedName>
        <fullName evidence="3">Secreted protein</fullName>
    </recommendedName>
</protein>
<accession>A0ABN7YAD1</accession>
<sequence length="66" mass="7235">MILPIAFPCSSLMLLHVATVPLPEPTMEAGVVEHHSRAVRDSAPRLRWQGALSQRAGSQVRFDSRG</sequence>